<feature type="non-terminal residue" evidence="4">
    <location>
        <position position="277"/>
    </location>
</feature>
<dbReference type="PANTHER" id="PTHR33406">
    <property type="entry name" value="MEMBRANE PROTEIN MJ1562-RELATED"/>
    <property type="match status" value="1"/>
</dbReference>
<evidence type="ECO:0000313" key="3">
    <source>
        <dbReference type="EMBL" id="PPE72420.1"/>
    </source>
</evidence>
<sequence length="277" mass="31096">MDNLRFRIAKAVIRNSGISWAIFIAITVFFAIGMKDIELKTIFSDLLPKDDPFVQVYKDHPNFGNPLTVTLMVKRKDGDIYNPETLQKVWDLTRDIDLAPGVDHDQILSISTEKARYAEATPYGIDVKPLMEDHVPKTPEEIAEFRGRVDKSPAARNFLISGDQSATLINATFIEQRLDYGEVFKYAQGLVEKARDANHEVYMAGQPALTGWVYQYQKQMVWIAVMTVGALILSLVLYMRNVVGVVTPIVTSAVAAIWGFGFVGWLKSPIEPLLMVV</sequence>
<accession>A0A2S5TEH0</accession>
<evidence type="ECO:0000256" key="1">
    <source>
        <dbReference type="ARBA" id="ARBA00010157"/>
    </source>
</evidence>
<evidence type="ECO:0000313" key="5">
    <source>
        <dbReference type="Proteomes" id="UP000238220"/>
    </source>
</evidence>
<dbReference type="InterPro" id="IPR050545">
    <property type="entry name" value="Mycobact_MmpL"/>
</dbReference>
<protein>
    <submittedName>
        <fullName evidence="4">RND transporter</fullName>
    </submittedName>
</protein>
<dbReference type="EMBL" id="PSNW01000012">
    <property type="protein sequence ID" value="PPE72420.1"/>
    <property type="molecule type" value="Genomic_DNA"/>
</dbReference>
<keyword evidence="5" id="KW-1185">Reference proteome</keyword>
<comment type="similarity">
    <text evidence="1">Belongs to the resistance-nodulation-cell division (RND) (TC 2.A.6) family. MmpL subfamily.</text>
</comment>
<gene>
    <name evidence="4" type="ORF">C3942_13185</name>
    <name evidence="3" type="ORF">C3942_17890</name>
</gene>
<dbReference type="PANTHER" id="PTHR33406:SF6">
    <property type="entry name" value="MEMBRANE PROTEIN YDGH-RELATED"/>
    <property type="match status" value="1"/>
</dbReference>
<evidence type="ECO:0000256" key="2">
    <source>
        <dbReference type="SAM" id="Phobius"/>
    </source>
</evidence>
<keyword evidence="2" id="KW-0812">Transmembrane</keyword>
<comment type="caution">
    <text evidence="4">The sequence shown here is derived from an EMBL/GenBank/DDBJ whole genome shotgun (WGS) entry which is preliminary data.</text>
</comment>
<dbReference type="AlphaFoldDB" id="A0A2S5TEH0"/>
<dbReference type="GO" id="GO:0005886">
    <property type="term" value="C:plasma membrane"/>
    <property type="evidence" value="ECO:0007669"/>
    <property type="project" value="TreeGrafter"/>
</dbReference>
<feature type="transmembrane region" description="Helical" evidence="2">
    <location>
        <begin position="12"/>
        <end position="32"/>
    </location>
</feature>
<feature type="transmembrane region" description="Helical" evidence="2">
    <location>
        <begin position="220"/>
        <end position="239"/>
    </location>
</feature>
<feature type="transmembrane region" description="Helical" evidence="2">
    <location>
        <begin position="245"/>
        <end position="266"/>
    </location>
</feature>
<keyword evidence="2" id="KW-1133">Transmembrane helix</keyword>
<organism evidence="4 5">
    <name type="scientific">Solimonas fluminis</name>
    <dbReference type="NCBI Taxonomy" id="2086571"/>
    <lineage>
        <taxon>Bacteria</taxon>
        <taxon>Pseudomonadati</taxon>
        <taxon>Pseudomonadota</taxon>
        <taxon>Gammaproteobacteria</taxon>
        <taxon>Nevskiales</taxon>
        <taxon>Nevskiaceae</taxon>
        <taxon>Solimonas</taxon>
    </lineage>
</organism>
<reference evidence="4 5" key="1">
    <citation type="submission" date="2018-02" db="EMBL/GenBank/DDBJ databases">
        <title>Genome sequencing of Solimonas sp. HR-BB.</title>
        <authorList>
            <person name="Lee Y."/>
            <person name="Jeon C.O."/>
        </authorList>
    </citation>
    <scope>NUCLEOTIDE SEQUENCE [LARGE SCALE GENOMIC DNA]</scope>
    <source>
        <strain evidence="4 5">HR-BB</strain>
    </source>
</reference>
<dbReference type="SUPFAM" id="SSF82866">
    <property type="entry name" value="Multidrug efflux transporter AcrB transmembrane domain"/>
    <property type="match status" value="1"/>
</dbReference>
<dbReference type="Gene3D" id="1.20.1640.10">
    <property type="entry name" value="Multidrug efflux transporter AcrB transmembrane domain"/>
    <property type="match status" value="1"/>
</dbReference>
<evidence type="ECO:0000313" key="4">
    <source>
        <dbReference type="EMBL" id="PPE73228.1"/>
    </source>
</evidence>
<dbReference type="EMBL" id="PSNW01000007">
    <property type="protein sequence ID" value="PPE73228.1"/>
    <property type="molecule type" value="Genomic_DNA"/>
</dbReference>
<proteinExistence type="inferred from homology"/>
<dbReference type="Proteomes" id="UP000238220">
    <property type="component" value="Unassembled WGS sequence"/>
</dbReference>
<keyword evidence="2" id="KW-0472">Membrane</keyword>
<name>A0A2S5TEH0_9GAMM</name>